<accession>A0ABU7T4H4</accession>
<dbReference type="Proteomes" id="UP001330016">
    <property type="component" value="Unassembled WGS sequence"/>
</dbReference>
<sequence length="597" mass="68941">MLPPDSTHNFEEQRSWRESLYRLIQIVNTSGLSDLWLIAEYSLIGTHRIDAIICGFSRLFGRPLALIVESKQWNKIGDGGAQHTDQVKMNFANEYRMHPVAQMFQYEHQLEANHSVVKAGNIQLAVLAFMHNLPESQKPKLFTDEYRAFAQYAHLVFVKDDEARLTHYLGSLFKKCSGEQTAKQFLADHYELSRADFFGITKILQRKDNAVMLADQIEVSLAFDQLCAEFKKNPRHMAMIVQGSAGTGKTIVGLHLEYLAVQRHLIPLRRTIFTFAKSRMLHNILGQAMSASGDPRQLPYLDMLSEHDYSLVIIDEAHRMSDVPQHIYTLVGPNTRPKILVFLVDDHQCVHVKECGTEFVLKCALLTAGITPVCKRLTVQKRCGFENHFTAVLRHLFFDEQTPSQEPAASQFQVTITDSLSAIDKRLKAHQEHGFSARWFAPMDWLRRRSREFGADDIFIRDHNGQEFSKEWHPYPHHLLYEWYKSQSAKAVDQVGSIYCAQGLDYDYTGFIWNDSLRWDTRAKRWVYCEKEHQDLSFKLGITDALKVRNFNFPSGAVTTLVMNQYYILLSRARRGTYIWFKDAATKRHVYDVLHGK</sequence>
<proteinExistence type="predicted"/>
<evidence type="ECO:0000313" key="3">
    <source>
        <dbReference type="Proteomes" id="UP001330016"/>
    </source>
</evidence>
<keyword evidence="3" id="KW-1185">Reference proteome</keyword>
<dbReference type="RefSeq" id="WP_331244634.1">
    <property type="nucleotide sequence ID" value="NZ_JAQSGK010000089.1"/>
</dbReference>
<protein>
    <submittedName>
        <fullName evidence="2">DUF2075 domain-containing protein</fullName>
    </submittedName>
</protein>
<evidence type="ECO:0000259" key="1">
    <source>
        <dbReference type="Pfam" id="PF09848"/>
    </source>
</evidence>
<dbReference type="InterPro" id="IPR018647">
    <property type="entry name" value="SLFN_3-like_DNA/RNA_helicase"/>
</dbReference>
<dbReference type="InterPro" id="IPR027417">
    <property type="entry name" value="P-loop_NTPase"/>
</dbReference>
<name>A0ABU7T4H4_9LACO</name>
<evidence type="ECO:0000313" key="2">
    <source>
        <dbReference type="EMBL" id="MEE6717213.1"/>
    </source>
</evidence>
<gene>
    <name evidence="2" type="ORF">PS435_15340</name>
</gene>
<feature type="non-terminal residue" evidence="2">
    <location>
        <position position="597"/>
    </location>
</feature>
<organism evidence="2 3">
    <name type="scientific">Schleiferilactobacillus harbinensis</name>
    <dbReference type="NCBI Taxonomy" id="304207"/>
    <lineage>
        <taxon>Bacteria</taxon>
        <taxon>Bacillati</taxon>
        <taxon>Bacillota</taxon>
        <taxon>Bacilli</taxon>
        <taxon>Lactobacillales</taxon>
        <taxon>Lactobacillaceae</taxon>
        <taxon>Schleiferilactobacillus</taxon>
    </lineage>
</organism>
<dbReference type="Pfam" id="PF09848">
    <property type="entry name" value="SLFN-g3_helicase"/>
    <property type="match status" value="1"/>
</dbReference>
<comment type="caution">
    <text evidence="2">The sequence shown here is derived from an EMBL/GenBank/DDBJ whole genome shotgun (WGS) entry which is preliminary data.</text>
</comment>
<feature type="domain" description="Schlafen group 3-like DNA/RNA helicase" evidence="1">
    <location>
        <begin position="239"/>
        <end position="583"/>
    </location>
</feature>
<reference evidence="2 3" key="1">
    <citation type="submission" date="2023-02" db="EMBL/GenBank/DDBJ databases">
        <title>The predominant lactic acid bacteria and yeasts involved in the spontaneous fermentation of millet during the production of the traditional porridge Hausa koko in Ghana.</title>
        <authorList>
            <person name="Atter A."/>
            <person name="Diaz M."/>
        </authorList>
    </citation>
    <scope>NUCLEOTIDE SEQUENCE [LARGE SCALE GENOMIC DNA]</scope>
    <source>
        <strain evidence="2 3">FI11640</strain>
    </source>
</reference>
<dbReference type="EMBL" id="JAQSGK010000089">
    <property type="protein sequence ID" value="MEE6717213.1"/>
    <property type="molecule type" value="Genomic_DNA"/>
</dbReference>
<dbReference type="SUPFAM" id="SSF52540">
    <property type="entry name" value="P-loop containing nucleoside triphosphate hydrolases"/>
    <property type="match status" value="1"/>
</dbReference>